<feature type="transmembrane region" description="Helical" evidence="5">
    <location>
        <begin position="67"/>
        <end position="94"/>
    </location>
</feature>
<accession>A0A9W6R5D9</accession>
<evidence type="ECO:0000256" key="1">
    <source>
        <dbReference type="ARBA" id="ARBA00004651"/>
    </source>
</evidence>
<feature type="transmembrane region" description="Helical" evidence="5">
    <location>
        <begin position="210"/>
        <end position="227"/>
    </location>
</feature>
<evidence type="ECO:0000256" key="3">
    <source>
        <dbReference type="ARBA" id="ARBA00022989"/>
    </source>
</evidence>
<name>A0A9W6R5D9_9PSEU</name>
<comment type="subcellular location">
    <subcellularLocation>
        <location evidence="1">Cell membrane</location>
        <topology evidence="1">Multi-pass membrane protein</topology>
    </subcellularLocation>
</comment>
<protein>
    <submittedName>
        <fullName evidence="7">MFS transporter</fullName>
    </submittedName>
</protein>
<organism evidence="7 8">
    <name type="scientific">Amycolatopsis taiwanensis</name>
    <dbReference type="NCBI Taxonomy" id="342230"/>
    <lineage>
        <taxon>Bacteria</taxon>
        <taxon>Bacillati</taxon>
        <taxon>Actinomycetota</taxon>
        <taxon>Actinomycetes</taxon>
        <taxon>Pseudonocardiales</taxon>
        <taxon>Pseudonocardiaceae</taxon>
        <taxon>Amycolatopsis</taxon>
    </lineage>
</organism>
<evidence type="ECO:0000313" key="8">
    <source>
        <dbReference type="Proteomes" id="UP001165136"/>
    </source>
</evidence>
<dbReference type="InterPro" id="IPR020846">
    <property type="entry name" value="MFS_dom"/>
</dbReference>
<sequence length="436" mass="43688">MLLTMCAGMFLVQLDVTVVNIALPTIGRDLGASLPALQWIVDGYTVVLAALLLAGGAIGDVLGHRSVVACGFALFGLASTGCALAPASAALIGFRVLQGLGAALLLPGTLAVITATFPQRREQARALGVWAGLSALALSAGPLLGGLLVAVNGWRLVFAVNVPLVVVAMVVALRVIPDSGRVPGRRVDIAGAALAAVALAAIVYGVIDASVIAFVVAVPALVAFVLVERRAADPMLPLSLLRSRQFVGANLIAGAMNFVGLGMILVNTLYLQSVLGYSPLEAALRLLPGFVPLAVLAPVTGRLAGRFGPRPVMIAGLAAGALAMLNLLRIGPATGYPTFLPGWLGLGIGMGLLTAAVVAAAVGGVPAGRGGVASGINNTARQAFGAIGIALFGAIAGQPGEAAAFVSSLHVLGLVGAGLWLAAIGLTVFSVRRTGK</sequence>
<feature type="transmembrane region" description="Helical" evidence="5">
    <location>
        <begin position="156"/>
        <end position="175"/>
    </location>
</feature>
<feature type="transmembrane region" description="Helical" evidence="5">
    <location>
        <begin position="187"/>
        <end position="204"/>
    </location>
</feature>
<dbReference type="Gene3D" id="1.20.1720.10">
    <property type="entry name" value="Multidrug resistance protein D"/>
    <property type="match status" value="1"/>
</dbReference>
<feature type="transmembrane region" description="Helical" evidence="5">
    <location>
        <begin position="343"/>
        <end position="367"/>
    </location>
</feature>
<dbReference type="AlphaFoldDB" id="A0A9W6R5D9"/>
<evidence type="ECO:0000256" key="2">
    <source>
        <dbReference type="ARBA" id="ARBA00022692"/>
    </source>
</evidence>
<dbReference type="Pfam" id="PF07690">
    <property type="entry name" value="MFS_1"/>
    <property type="match status" value="1"/>
</dbReference>
<dbReference type="PANTHER" id="PTHR42718:SF42">
    <property type="entry name" value="EXPORT PROTEIN"/>
    <property type="match status" value="1"/>
</dbReference>
<feature type="transmembrane region" description="Helical" evidence="5">
    <location>
        <begin position="409"/>
        <end position="431"/>
    </location>
</feature>
<keyword evidence="4 5" id="KW-0472">Membrane</keyword>
<evidence type="ECO:0000256" key="5">
    <source>
        <dbReference type="SAM" id="Phobius"/>
    </source>
</evidence>
<keyword evidence="3 5" id="KW-1133">Transmembrane helix</keyword>
<feature type="domain" description="Major facilitator superfamily (MFS) profile" evidence="6">
    <location>
        <begin position="1"/>
        <end position="435"/>
    </location>
</feature>
<dbReference type="Gene3D" id="1.20.1250.20">
    <property type="entry name" value="MFS general substrate transporter like domains"/>
    <property type="match status" value="1"/>
</dbReference>
<feature type="transmembrane region" description="Helical" evidence="5">
    <location>
        <begin position="36"/>
        <end position="55"/>
    </location>
</feature>
<feature type="transmembrane region" description="Helical" evidence="5">
    <location>
        <begin position="129"/>
        <end position="150"/>
    </location>
</feature>
<evidence type="ECO:0000256" key="4">
    <source>
        <dbReference type="ARBA" id="ARBA00023136"/>
    </source>
</evidence>
<dbReference type="PROSITE" id="PS50850">
    <property type="entry name" value="MFS"/>
    <property type="match status" value="1"/>
</dbReference>
<keyword evidence="8" id="KW-1185">Reference proteome</keyword>
<dbReference type="CDD" id="cd17321">
    <property type="entry name" value="MFS_MMR_MDR_like"/>
    <property type="match status" value="1"/>
</dbReference>
<gene>
    <name evidence="7" type="primary">mmr</name>
    <name evidence="7" type="ORF">Atai01_60380</name>
</gene>
<proteinExistence type="predicted"/>
<evidence type="ECO:0000259" key="6">
    <source>
        <dbReference type="PROSITE" id="PS50850"/>
    </source>
</evidence>
<dbReference type="SUPFAM" id="SSF103473">
    <property type="entry name" value="MFS general substrate transporter"/>
    <property type="match status" value="1"/>
</dbReference>
<dbReference type="InterPro" id="IPR011701">
    <property type="entry name" value="MFS"/>
</dbReference>
<feature type="transmembrane region" description="Helical" evidence="5">
    <location>
        <begin position="247"/>
        <end position="270"/>
    </location>
</feature>
<evidence type="ECO:0000313" key="7">
    <source>
        <dbReference type="EMBL" id="GLY69419.1"/>
    </source>
</evidence>
<feature type="transmembrane region" description="Helical" evidence="5">
    <location>
        <begin position="379"/>
        <end position="397"/>
    </location>
</feature>
<dbReference type="GO" id="GO:0005886">
    <property type="term" value="C:plasma membrane"/>
    <property type="evidence" value="ECO:0007669"/>
    <property type="project" value="UniProtKB-SubCell"/>
</dbReference>
<dbReference type="PANTHER" id="PTHR42718">
    <property type="entry name" value="MAJOR FACILITATOR SUPERFAMILY MULTIDRUG TRANSPORTER MFSC"/>
    <property type="match status" value="1"/>
</dbReference>
<dbReference type="GO" id="GO:0022857">
    <property type="term" value="F:transmembrane transporter activity"/>
    <property type="evidence" value="ECO:0007669"/>
    <property type="project" value="InterPro"/>
</dbReference>
<dbReference type="EMBL" id="BSTI01000016">
    <property type="protein sequence ID" value="GLY69419.1"/>
    <property type="molecule type" value="Genomic_DNA"/>
</dbReference>
<feature type="transmembrane region" description="Helical" evidence="5">
    <location>
        <begin position="312"/>
        <end position="331"/>
    </location>
</feature>
<reference evidence="7" key="1">
    <citation type="submission" date="2023-03" db="EMBL/GenBank/DDBJ databases">
        <title>Amycolatopsis taiwanensis NBRC 103393.</title>
        <authorList>
            <person name="Ichikawa N."/>
            <person name="Sato H."/>
            <person name="Tonouchi N."/>
        </authorList>
    </citation>
    <scope>NUCLEOTIDE SEQUENCE</scope>
    <source>
        <strain evidence="7">NBRC 103393</strain>
    </source>
</reference>
<comment type="caution">
    <text evidence="7">The sequence shown here is derived from an EMBL/GenBank/DDBJ whole genome shotgun (WGS) entry which is preliminary data.</text>
</comment>
<dbReference type="InterPro" id="IPR036259">
    <property type="entry name" value="MFS_trans_sf"/>
</dbReference>
<feature type="transmembrane region" description="Helical" evidence="5">
    <location>
        <begin position="282"/>
        <end position="300"/>
    </location>
</feature>
<feature type="transmembrane region" description="Helical" evidence="5">
    <location>
        <begin position="100"/>
        <end position="117"/>
    </location>
</feature>
<dbReference type="Proteomes" id="UP001165136">
    <property type="component" value="Unassembled WGS sequence"/>
</dbReference>
<keyword evidence="2 5" id="KW-0812">Transmembrane</keyword>